<dbReference type="InterPro" id="IPR006342">
    <property type="entry name" value="FkbM_mtfrase"/>
</dbReference>
<protein>
    <recommendedName>
        <fullName evidence="1">Methyltransferase FkbM domain-containing protein</fullName>
    </recommendedName>
</protein>
<dbReference type="Gene3D" id="3.40.50.150">
    <property type="entry name" value="Vaccinia Virus protein VP39"/>
    <property type="match status" value="1"/>
</dbReference>
<dbReference type="EMBL" id="QFYQ01000003">
    <property type="protein sequence ID" value="RAK51199.1"/>
    <property type="molecule type" value="Genomic_DNA"/>
</dbReference>
<proteinExistence type="predicted"/>
<feature type="domain" description="Methyltransferase FkbM" evidence="1">
    <location>
        <begin position="63"/>
        <end position="198"/>
    </location>
</feature>
<keyword evidence="3" id="KW-1185">Reference proteome</keyword>
<dbReference type="Pfam" id="PF05050">
    <property type="entry name" value="Methyltransf_21"/>
    <property type="match status" value="1"/>
</dbReference>
<dbReference type="NCBIfam" id="TIGR01444">
    <property type="entry name" value="fkbM_fam"/>
    <property type="match status" value="1"/>
</dbReference>
<dbReference type="RefSeq" id="WP_111530634.1">
    <property type="nucleotide sequence ID" value="NZ_QFYQ01000003.1"/>
</dbReference>
<dbReference type="InterPro" id="IPR029063">
    <property type="entry name" value="SAM-dependent_MTases_sf"/>
</dbReference>
<reference evidence="3" key="1">
    <citation type="submission" date="2018-05" db="EMBL/GenBank/DDBJ databases">
        <authorList>
            <person name="Li X."/>
        </authorList>
    </citation>
    <scope>NUCLEOTIDE SEQUENCE [LARGE SCALE GENOMIC DNA]</scope>
    <source>
        <strain evidence="3">LX32</strain>
    </source>
</reference>
<evidence type="ECO:0000313" key="2">
    <source>
        <dbReference type="EMBL" id="RAK51199.1"/>
    </source>
</evidence>
<evidence type="ECO:0000313" key="3">
    <source>
        <dbReference type="Proteomes" id="UP000249254"/>
    </source>
</evidence>
<dbReference type="Proteomes" id="UP000249254">
    <property type="component" value="Unassembled WGS sequence"/>
</dbReference>
<accession>A0A328A9J0</accession>
<gene>
    <name evidence="2" type="ORF">DJ017_19770</name>
</gene>
<organism evidence="2 3">
    <name type="scientific">Phenylobacterium soli</name>
    <dbReference type="NCBI Taxonomy" id="2170551"/>
    <lineage>
        <taxon>Bacteria</taxon>
        <taxon>Pseudomonadati</taxon>
        <taxon>Pseudomonadota</taxon>
        <taxon>Alphaproteobacteria</taxon>
        <taxon>Caulobacterales</taxon>
        <taxon>Caulobacteraceae</taxon>
        <taxon>Phenylobacterium</taxon>
    </lineage>
</organism>
<dbReference type="OrthoDB" id="7272699at2"/>
<dbReference type="AlphaFoldDB" id="A0A328A9J0"/>
<sequence length="213" mass="23542">MSDVMVRIGDLWWPAADRDARPVIVGDCAPAIAALLPHIVGREAMVQAGGNVGTYPIALAKHFKRVWTAEPEPTNYDCLELNLQAHDPEKRVTALRAAFGEKLGSCRPLIFNANNCGAHQVTFDKGETPVWTIDELELDACDCIWGDVEGSELFMLKGAEGTIEKFSPTIAIEDKGLHRHFGIPDGEIQRWLAERGYSEVARIGNDKVFRRTS</sequence>
<evidence type="ECO:0000259" key="1">
    <source>
        <dbReference type="Pfam" id="PF05050"/>
    </source>
</evidence>
<name>A0A328A9J0_9CAUL</name>
<comment type="caution">
    <text evidence="2">The sequence shown here is derived from an EMBL/GenBank/DDBJ whole genome shotgun (WGS) entry which is preliminary data.</text>
</comment>
<dbReference type="SUPFAM" id="SSF53335">
    <property type="entry name" value="S-adenosyl-L-methionine-dependent methyltransferases"/>
    <property type="match status" value="1"/>
</dbReference>